<dbReference type="InterPro" id="IPR029058">
    <property type="entry name" value="AB_hydrolase_fold"/>
</dbReference>
<comment type="catalytic activity">
    <reaction evidence="8">
        <text>a cholesterol ester + H2O = cholesterol + a fatty acid + H(+)</text>
        <dbReference type="Rhea" id="RHEA:36403"/>
        <dbReference type="ChEBI" id="CHEBI:15377"/>
        <dbReference type="ChEBI" id="CHEBI:15378"/>
        <dbReference type="ChEBI" id="CHEBI:16113"/>
        <dbReference type="ChEBI" id="CHEBI:17002"/>
        <dbReference type="ChEBI" id="CHEBI:28868"/>
        <dbReference type="EC" id="3.1.1.13"/>
    </reaction>
    <physiologicalReaction direction="left-to-right" evidence="8">
        <dbReference type="Rhea" id="RHEA:36404"/>
    </physiologicalReaction>
</comment>
<dbReference type="GO" id="GO:0005811">
    <property type="term" value="C:lipid droplet"/>
    <property type="evidence" value="ECO:0007669"/>
    <property type="project" value="UniProtKB-SubCell"/>
</dbReference>
<keyword evidence="5" id="KW-0378">Hydrolase</keyword>
<dbReference type="GO" id="GO:0004771">
    <property type="term" value="F:sterol ester esterase activity"/>
    <property type="evidence" value="ECO:0007669"/>
    <property type="project" value="UniProtKB-EC"/>
</dbReference>
<evidence type="ECO:0000256" key="5">
    <source>
        <dbReference type="ARBA" id="ARBA00022801"/>
    </source>
</evidence>
<dbReference type="EC" id="3.1.1.13" evidence="7"/>
<evidence type="ECO:0000256" key="7">
    <source>
        <dbReference type="ARBA" id="ARBA00039150"/>
    </source>
</evidence>
<name>A0A915D3D4_9BILA</name>
<keyword evidence="4" id="KW-0551">Lipid droplet</keyword>
<dbReference type="InterPro" id="IPR019363">
    <property type="entry name" value="LDAH"/>
</dbReference>
<dbReference type="PANTHER" id="PTHR13390">
    <property type="entry name" value="LIPASE"/>
    <property type="match status" value="1"/>
</dbReference>
<proteinExistence type="inferred from homology"/>
<sequence length="305" mass="35173">MIPVIRRNSGNEGYYEQFGRELIPLIGAKHGMVYFYTVSHLNHVPMPRELARTGKSKPSDLFSLDDQIEHKKEFCREYLPKQGKLFVIGHSIGSYIALKTLSFLVENGWNLHMAYPLFPAIERLSDTPNGARLKPIAKFMNKHDKFTRFMFSWLKITPFWMKRCIVSCSLKPYGKCPECISRAGAEVLAINCMRNVAYITCIEMEQIGEFDESLIAAKEHIRFYYGTGDYWILPEFAEQMMRRLPHQVIVDKHEQHHAFCLKDNVIMAKVIAGLIECETCPVDEGENPFVTRPAGPFSFAADWFF</sequence>
<dbReference type="WBParaSite" id="jg15418">
    <property type="protein sequence ID" value="jg15418"/>
    <property type="gene ID" value="jg15418"/>
</dbReference>
<evidence type="ECO:0000256" key="8">
    <source>
        <dbReference type="ARBA" id="ARBA00049527"/>
    </source>
</evidence>
<evidence type="ECO:0000256" key="4">
    <source>
        <dbReference type="ARBA" id="ARBA00022677"/>
    </source>
</evidence>
<dbReference type="PANTHER" id="PTHR13390:SF0">
    <property type="entry name" value="LIPID DROPLET-ASSOCIATED HYDROLASE"/>
    <property type="match status" value="1"/>
</dbReference>
<dbReference type="AlphaFoldDB" id="A0A915D3D4"/>
<dbReference type="Proteomes" id="UP000887574">
    <property type="component" value="Unplaced"/>
</dbReference>
<organism evidence="9 10">
    <name type="scientific">Ditylenchus dipsaci</name>
    <dbReference type="NCBI Taxonomy" id="166011"/>
    <lineage>
        <taxon>Eukaryota</taxon>
        <taxon>Metazoa</taxon>
        <taxon>Ecdysozoa</taxon>
        <taxon>Nematoda</taxon>
        <taxon>Chromadorea</taxon>
        <taxon>Rhabditida</taxon>
        <taxon>Tylenchina</taxon>
        <taxon>Tylenchomorpha</taxon>
        <taxon>Sphaerularioidea</taxon>
        <taxon>Anguinidae</taxon>
        <taxon>Anguininae</taxon>
        <taxon>Ditylenchus</taxon>
    </lineage>
</organism>
<evidence type="ECO:0000313" key="10">
    <source>
        <dbReference type="WBParaSite" id="jg15418"/>
    </source>
</evidence>
<comment type="subcellular location">
    <subcellularLocation>
        <location evidence="1">Lipid droplet</location>
    </subcellularLocation>
</comment>
<protein>
    <recommendedName>
        <fullName evidence="3">Lipid droplet-associated hydrolase</fullName>
        <ecNumber evidence="7">3.1.1.13</ecNumber>
    </recommendedName>
    <alternativeName>
        <fullName evidence="6">Lipid droplet-associated serine hydrolase</fullName>
    </alternativeName>
</protein>
<evidence type="ECO:0000313" key="9">
    <source>
        <dbReference type="Proteomes" id="UP000887574"/>
    </source>
</evidence>
<dbReference type="GO" id="GO:0019915">
    <property type="term" value="P:lipid storage"/>
    <property type="evidence" value="ECO:0007669"/>
    <property type="project" value="InterPro"/>
</dbReference>
<comment type="similarity">
    <text evidence="2">Belongs to the AB hydrolase superfamily. LDAH family.</text>
</comment>
<evidence type="ECO:0000256" key="1">
    <source>
        <dbReference type="ARBA" id="ARBA00004502"/>
    </source>
</evidence>
<evidence type="ECO:0000256" key="2">
    <source>
        <dbReference type="ARBA" id="ARBA00008300"/>
    </source>
</evidence>
<evidence type="ECO:0000256" key="3">
    <source>
        <dbReference type="ARBA" id="ARBA00019242"/>
    </source>
</evidence>
<accession>A0A915D3D4</accession>
<dbReference type="Gene3D" id="3.40.50.1820">
    <property type="entry name" value="alpha/beta hydrolase"/>
    <property type="match status" value="1"/>
</dbReference>
<dbReference type="Pfam" id="PF10230">
    <property type="entry name" value="LIDHydrolase"/>
    <property type="match status" value="1"/>
</dbReference>
<evidence type="ECO:0000256" key="6">
    <source>
        <dbReference type="ARBA" id="ARBA00031924"/>
    </source>
</evidence>
<dbReference type="SUPFAM" id="SSF53474">
    <property type="entry name" value="alpha/beta-Hydrolases"/>
    <property type="match status" value="1"/>
</dbReference>
<keyword evidence="9" id="KW-1185">Reference proteome</keyword>
<reference evidence="10" key="1">
    <citation type="submission" date="2022-11" db="UniProtKB">
        <authorList>
            <consortium name="WormBaseParasite"/>
        </authorList>
    </citation>
    <scope>IDENTIFICATION</scope>
</reference>